<proteinExistence type="inferred from homology"/>
<dbReference type="SMART" id="SM00382">
    <property type="entry name" value="AAA"/>
    <property type="match status" value="2"/>
</dbReference>
<dbReference type="EMBL" id="MPON01000023">
    <property type="protein sequence ID" value="OKA32230.1"/>
    <property type="molecule type" value="Genomic_DNA"/>
</dbReference>
<reference evidence="2 3" key="1">
    <citation type="submission" date="2016-11" db="EMBL/GenBank/DDBJ databases">
        <title>Identification of Bacillus cereus isolated from egg-white.</title>
        <authorList>
            <person name="Soni A."/>
            <person name="Oey I."/>
            <person name="Silcock P."/>
            <person name="Bremer P."/>
        </authorList>
    </citation>
    <scope>NUCLEOTIDE SEQUENCE [LARGE SCALE GENOMIC DNA]</scope>
    <source>
        <strain evidence="2 3">NZAS03</strain>
    </source>
</reference>
<organism evidence="2 3">
    <name type="scientific">Bacillus cereus</name>
    <dbReference type="NCBI Taxonomy" id="1396"/>
    <lineage>
        <taxon>Bacteria</taxon>
        <taxon>Bacillati</taxon>
        <taxon>Bacillota</taxon>
        <taxon>Bacilli</taxon>
        <taxon>Bacillales</taxon>
        <taxon>Bacillaceae</taxon>
        <taxon>Bacillus</taxon>
        <taxon>Bacillus cereus group</taxon>
    </lineage>
</organism>
<sequence length="586" mass="64496">MTNLYNPNTIAFTPFLFFTGKGGVGKTSTACATAITLADMGKQVLLISTDPASNLQDVFEIELTNKPKEILSVPNLQVANLDPETAAHEYKERVVGPYRGKLPDAVIATMEEQLSGACTVEMAAFDEFSTLLTNKELTSKFDHIIFDTAPTGHTLRLLQLPTAWSGFLEESTHGASCLGPLAGLGDKKELYSQTVQALSNPNQTMLLLVTRPDSSPLQEAERAAHELKEIGVSNQFLLVNGILKDYMQNDNFSKALFKRQSRALENMAEELKNLPTYEIPLVPFNVTGIENMRKLVQPMGNLSISDEETNTVSIPSLQTLITNLSEAGKRVIFTMGKGGVGKTTVASAIAVGLAEKGHHVHLTTTDPAAHIDYVMHGEQGNITISRIDPKVEVENYRKEVIEQAKDTVDEEGLAYLEEDLRSPCTEEIAVFRALADIVERANDEIVVIDTAPTGHTLLLLDAAQTYHKEIARSSGEVPQSVKNLLPRLRNPEETSVVIVTLAEATPVHEASRLQEDLKRADINPKWWVINQSFYATHTSDSVLRGRAQSEVQWILAVQKESQNNCVIIPWQSDDIVGYEKLKALVK</sequence>
<evidence type="ECO:0000313" key="2">
    <source>
        <dbReference type="EMBL" id="OKA32230.1"/>
    </source>
</evidence>
<dbReference type="RefSeq" id="WP_016117862.1">
    <property type="nucleotide sequence ID" value="NZ_CAKJVO010000002.1"/>
</dbReference>
<evidence type="ECO:0000313" key="3">
    <source>
        <dbReference type="Proteomes" id="UP000186535"/>
    </source>
</evidence>
<dbReference type="PATRIC" id="fig|1396.533.peg.2968"/>
<dbReference type="InterPro" id="IPR027417">
    <property type="entry name" value="P-loop_NTPase"/>
</dbReference>
<dbReference type="SUPFAM" id="SSF52540">
    <property type="entry name" value="P-loop containing nucleoside triphosphate hydrolases"/>
    <property type="match status" value="2"/>
</dbReference>
<dbReference type="NCBIfam" id="TIGR04291">
    <property type="entry name" value="arsen_driv_ArsA"/>
    <property type="match status" value="1"/>
</dbReference>
<dbReference type="InterPro" id="IPR003593">
    <property type="entry name" value="AAA+_ATPase"/>
</dbReference>
<accession>A0A1C4DHJ4</accession>
<dbReference type="Gene3D" id="3.40.50.300">
    <property type="entry name" value="P-loop containing nucleotide triphosphate hydrolases"/>
    <property type="match status" value="2"/>
</dbReference>
<dbReference type="AlphaFoldDB" id="A0A1C4DHJ4"/>
<dbReference type="CDD" id="cd02035">
    <property type="entry name" value="ArsA"/>
    <property type="match status" value="2"/>
</dbReference>
<gene>
    <name evidence="2" type="ORF">BJR07_28685</name>
</gene>
<evidence type="ECO:0000256" key="1">
    <source>
        <dbReference type="ARBA" id="ARBA00011040"/>
    </source>
</evidence>
<dbReference type="GO" id="GO:0015446">
    <property type="term" value="F:ATPase-coupled arsenite transmembrane transporter activity"/>
    <property type="evidence" value="ECO:0007669"/>
    <property type="project" value="InterPro"/>
</dbReference>
<dbReference type="GO" id="GO:0016887">
    <property type="term" value="F:ATP hydrolysis activity"/>
    <property type="evidence" value="ECO:0007669"/>
    <property type="project" value="InterPro"/>
</dbReference>
<comment type="caution">
    <text evidence="2">The sequence shown here is derived from an EMBL/GenBank/DDBJ whole genome shotgun (WGS) entry which is preliminary data.</text>
</comment>
<dbReference type="InterPro" id="IPR016300">
    <property type="entry name" value="ATPase_ArsA/GET3"/>
</dbReference>
<dbReference type="NCBIfam" id="TIGR00345">
    <property type="entry name" value="GET3_arsA_TRC40"/>
    <property type="match status" value="1"/>
</dbReference>
<dbReference type="Pfam" id="PF02374">
    <property type="entry name" value="ArsA_ATPase"/>
    <property type="match status" value="2"/>
</dbReference>
<dbReference type="PANTHER" id="PTHR10803:SF3">
    <property type="entry name" value="ATPASE GET3"/>
    <property type="match status" value="1"/>
</dbReference>
<dbReference type="Proteomes" id="UP000186535">
    <property type="component" value="Unassembled WGS sequence"/>
</dbReference>
<comment type="similarity">
    <text evidence="1">Belongs to the arsA ATPase family.</text>
</comment>
<dbReference type="PANTHER" id="PTHR10803">
    <property type="entry name" value="ARSENICAL PUMP-DRIVING ATPASE ARSENITE-TRANSLOCATING ATPASE"/>
    <property type="match status" value="1"/>
</dbReference>
<name>A0A1C4DHJ4_BACCE</name>
<dbReference type="GO" id="GO:0005524">
    <property type="term" value="F:ATP binding"/>
    <property type="evidence" value="ECO:0007669"/>
    <property type="project" value="InterPro"/>
</dbReference>
<dbReference type="InterPro" id="IPR025723">
    <property type="entry name" value="ArsA/GET3_ATPase-like"/>
</dbReference>
<dbReference type="PIRSF" id="PIRSF001327">
    <property type="entry name" value="Arsenical_pump-driving_ATPase"/>
    <property type="match status" value="1"/>
</dbReference>
<dbReference type="InterPro" id="IPR027541">
    <property type="entry name" value="Ars_ATPase"/>
</dbReference>
<protein>
    <submittedName>
        <fullName evidence="2">Arsenical pump-driving ATPase</fullName>
    </submittedName>
</protein>